<name>A0A0H3G3T3_ZYMMA</name>
<dbReference type="EMBL" id="CP002850">
    <property type="protein sequence ID" value="AEH63284.1"/>
    <property type="molecule type" value="Genomic_DNA"/>
</dbReference>
<dbReference type="eggNOG" id="COG5389">
    <property type="taxonomic scope" value="Bacteria"/>
</dbReference>
<dbReference type="RefSeq" id="WP_014501079.1">
    <property type="nucleotide sequence ID" value="NC_017262.1"/>
</dbReference>
<dbReference type="OrthoDB" id="7160947at2"/>
<reference evidence="2 3" key="1">
    <citation type="journal article" date="2011" name="J. Bacteriol.">
        <title>Genome sequence of the ethanol-producing Zymomonas mobilis subsp. mobilis lectotype strain ATCC 10988.</title>
        <authorList>
            <person name="Pappas K.M."/>
            <person name="Kouvelis V.N."/>
            <person name="Saunders E."/>
            <person name="Brettin T.S."/>
            <person name="Bruce D."/>
            <person name="Detter C."/>
            <person name="Balakireva M."/>
            <person name="Han C.S."/>
            <person name="Savvakis G."/>
            <person name="Kyrpides N.C."/>
            <person name="Typas M.A."/>
        </authorList>
    </citation>
    <scope>NUCLEOTIDE SEQUENCE [LARGE SCALE GENOMIC DNA]</scope>
    <source>
        <strain evidence="3">ATCC 10988 / DSM 424 / CCUG 17860 / LMG 404 / NCIMB 8938 / NRRL B-806 / ZM1</strain>
    </source>
</reference>
<accession>A0A0H3G3T3</accession>
<dbReference type="KEGG" id="zmm:Zmob_1465"/>
<dbReference type="Pfam" id="PF05258">
    <property type="entry name" value="DciA"/>
    <property type="match status" value="1"/>
</dbReference>
<dbReference type="Proteomes" id="UP000001494">
    <property type="component" value="Chromosome"/>
</dbReference>
<evidence type="ECO:0000256" key="1">
    <source>
        <dbReference type="SAM" id="MobiDB-lite"/>
    </source>
</evidence>
<feature type="compositionally biased region" description="Basic residues" evidence="1">
    <location>
        <begin position="27"/>
        <end position="44"/>
    </location>
</feature>
<evidence type="ECO:0008006" key="4">
    <source>
        <dbReference type="Google" id="ProtNLM"/>
    </source>
</evidence>
<gene>
    <name evidence="2" type="ordered locus">Zmob_1465</name>
</gene>
<sequence>MTFVMDKGKSSSVRTSNTEERNNATLSKKKIPAKKRSGKVASKSKKLVIDHDKRRCRLSSVGQLLPHIGGAAFRRFGFLHSTLISRWPLVVGEKYARLSVPESIRFPFGQTVGGTLTVAAEGAMVTLMQHITPAIIERANRFFGYAAIGKISFRQGRLSHFAKAEKSVPLPKTELLQTYLSEEDQDLLDQVHDPELRESLIRLGGGIAREMEQKQN</sequence>
<dbReference type="AlphaFoldDB" id="A0A0H3G3T3"/>
<proteinExistence type="predicted"/>
<organism evidence="2 3">
    <name type="scientific">Zymomonas mobilis subsp. mobilis (strain ATCC 10988 / DSM 424 / LMG 404 / NCIMB 8938 / NRRL B-806 / ZM1)</name>
    <dbReference type="NCBI Taxonomy" id="555217"/>
    <lineage>
        <taxon>Bacteria</taxon>
        <taxon>Pseudomonadati</taxon>
        <taxon>Pseudomonadota</taxon>
        <taxon>Alphaproteobacteria</taxon>
        <taxon>Sphingomonadales</taxon>
        <taxon>Zymomonadaceae</taxon>
        <taxon>Zymomonas</taxon>
    </lineage>
</organism>
<protein>
    <recommendedName>
        <fullName evidence="4">DUF721 domain-containing protein</fullName>
    </recommendedName>
</protein>
<evidence type="ECO:0000313" key="2">
    <source>
        <dbReference type="EMBL" id="AEH63284.1"/>
    </source>
</evidence>
<evidence type="ECO:0000313" key="3">
    <source>
        <dbReference type="Proteomes" id="UP000001494"/>
    </source>
</evidence>
<feature type="region of interest" description="Disordered" evidence="1">
    <location>
        <begin position="1"/>
        <end position="44"/>
    </location>
</feature>
<dbReference type="HOGENOM" id="CLU_104595_0_0_5"/>
<dbReference type="InterPro" id="IPR007922">
    <property type="entry name" value="DciA-like"/>
</dbReference>